<evidence type="ECO:0000313" key="3">
    <source>
        <dbReference type="EMBL" id="GAQ88737.1"/>
    </source>
</evidence>
<evidence type="ECO:0000256" key="1">
    <source>
        <dbReference type="SAM" id="MobiDB-lite"/>
    </source>
</evidence>
<feature type="compositionally biased region" description="Low complexity" evidence="1">
    <location>
        <begin position="218"/>
        <end position="228"/>
    </location>
</feature>
<sequence>MTRNAGSSRLSQRILSATLAAALILLPADGGNSTKAYASSPVTLPLAAAVTETVSADSAADLFAQLKGYDSAEHEAKASGKVAPPLKASGQDPITAAVESVKVAEELDVTKLPEVNGPAKVNTAKGTQNTETPASTSKPEVADGAQSSEGQTRVGGLLERLKKGADAGRSGIAGSLAESKQLLGAGRSKVGEIVGRVKEGVSDKIGGGKLAPESLPVESKAAPAEASGSPGGLKDWFGSWTGGKPSESNTESRGLFSGGSQTAQPPAKQARGFFQAKPPPKEEKTGLAGTWQSLTNLDFLPDNVKGGALTVKSAVSFVLTVLSLVLSVFAKALGVAADLIGIIARGL</sequence>
<name>A0A1Y1IJB0_KLENI</name>
<dbReference type="AlphaFoldDB" id="A0A1Y1IJB0"/>
<evidence type="ECO:0000256" key="2">
    <source>
        <dbReference type="SAM" id="SignalP"/>
    </source>
</evidence>
<organism evidence="3 4">
    <name type="scientific">Klebsormidium nitens</name>
    <name type="common">Green alga</name>
    <name type="synonym">Ulothrix nitens</name>
    <dbReference type="NCBI Taxonomy" id="105231"/>
    <lineage>
        <taxon>Eukaryota</taxon>
        <taxon>Viridiplantae</taxon>
        <taxon>Streptophyta</taxon>
        <taxon>Klebsormidiophyceae</taxon>
        <taxon>Klebsormidiales</taxon>
        <taxon>Klebsormidiaceae</taxon>
        <taxon>Klebsormidium</taxon>
    </lineage>
</organism>
<feature type="compositionally biased region" description="Polar residues" evidence="1">
    <location>
        <begin position="124"/>
        <end position="138"/>
    </location>
</feature>
<gene>
    <name evidence="3" type="ORF">KFL_004550080</name>
</gene>
<protein>
    <submittedName>
        <fullName evidence="3">Uncharacterized protein</fullName>
    </submittedName>
</protein>
<keyword evidence="4" id="KW-1185">Reference proteome</keyword>
<dbReference type="Proteomes" id="UP000054558">
    <property type="component" value="Unassembled WGS sequence"/>
</dbReference>
<feature type="chain" id="PRO_5012349825" evidence="2">
    <location>
        <begin position="31"/>
        <end position="347"/>
    </location>
</feature>
<evidence type="ECO:0000313" key="4">
    <source>
        <dbReference type="Proteomes" id="UP000054558"/>
    </source>
</evidence>
<feature type="region of interest" description="Disordered" evidence="1">
    <location>
        <begin position="202"/>
        <end position="286"/>
    </location>
</feature>
<feature type="region of interest" description="Disordered" evidence="1">
    <location>
        <begin position="114"/>
        <end position="154"/>
    </location>
</feature>
<dbReference type="EMBL" id="DF237404">
    <property type="protein sequence ID" value="GAQ88737.1"/>
    <property type="molecule type" value="Genomic_DNA"/>
</dbReference>
<reference evidence="3 4" key="1">
    <citation type="journal article" date="2014" name="Nat. Commun.">
        <title>Klebsormidium flaccidum genome reveals primary factors for plant terrestrial adaptation.</title>
        <authorList>
            <person name="Hori K."/>
            <person name="Maruyama F."/>
            <person name="Fujisawa T."/>
            <person name="Togashi T."/>
            <person name="Yamamoto N."/>
            <person name="Seo M."/>
            <person name="Sato S."/>
            <person name="Yamada T."/>
            <person name="Mori H."/>
            <person name="Tajima N."/>
            <person name="Moriyama T."/>
            <person name="Ikeuchi M."/>
            <person name="Watanabe M."/>
            <person name="Wada H."/>
            <person name="Kobayashi K."/>
            <person name="Saito M."/>
            <person name="Masuda T."/>
            <person name="Sasaki-Sekimoto Y."/>
            <person name="Mashiguchi K."/>
            <person name="Awai K."/>
            <person name="Shimojima M."/>
            <person name="Masuda S."/>
            <person name="Iwai M."/>
            <person name="Nobusawa T."/>
            <person name="Narise T."/>
            <person name="Kondo S."/>
            <person name="Saito H."/>
            <person name="Sato R."/>
            <person name="Murakawa M."/>
            <person name="Ihara Y."/>
            <person name="Oshima-Yamada Y."/>
            <person name="Ohtaka K."/>
            <person name="Satoh M."/>
            <person name="Sonobe K."/>
            <person name="Ishii M."/>
            <person name="Ohtani R."/>
            <person name="Kanamori-Sato M."/>
            <person name="Honoki R."/>
            <person name="Miyazaki D."/>
            <person name="Mochizuki H."/>
            <person name="Umetsu J."/>
            <person name="Higashi K."/>
            <person name="Shibata D."/>
            <person name="Kamiya Y."/>
            <person name="Sato N."/>
            <person name="Nakamura Y."/>
            <person name="Tabata S."/>
            <person name="Ida S."/>
            <person name="Kurokawa K."/>
            <person name="Ohta H."/>
        </authorList>
    </citation>
    <scope>NUCLEOTIDE SEQUENCE [LARGE SCALE GENOMIC DNA]</scope>
    <source>
        <strain evidence="3 4">NIES-2285</strain>
    </source>
</reference>
<feature type="signal peptide" evidence="2">
    <location>
        <begin position="1"/>
        <end position="30"/>
    </location>
</feature>
<keyword evidence="2" id="KW-0732">Signal</keyword>
<accession>A0A1Y1IJB0</accession>
<feature type="compositionally biased region" description="Polar residues" evidence="1">
    <location>
        <begin position="246"/>
        <end position="264"/>
    </location>
</feature>
<proteinExistence type="predicted"/>